<reference evidence="2 3" key="1">
    <citation type="submission" date="2013-07" db="EMBL/GenBank/DDBJ databases">
        <title>The Genome Sequence of Cryptococcus heveanensis BCC8398.</title>
        <authorList>
            <consortium name="The Broad Institute Genome Sequencing Platform"/>
            <person name="Cuomo C."/>
            <person name="Litvintseva A."/>
            <person name="Chen Y."/>
            <person name="Heitman J."/>
            <person name="Sun S."/>
            <person name="Springer D."/>
            <person name="Dromer F."/>
            <person name="Young S.K."/>
            <person name="Zeng Q."/>
            <person name="Gargeya S."/>
            <person name="Fitzgerald M."/>
            <person name="Abouelleil A."/>
            <person name="Alvarado L."/>
            <person name="Berlin A.M."/>
            <person name="Chapman S.B."/>
            <person name="Dewar J."/>
            <person name="Goldberg J."/>
            <person name="Griggs A."/>
            <person name="Gujja S."/>
            <person name="Hansen M."/>
            <person name="Howarth C."/>
            <person name="Imamovic A."/>
            <person name="Larimer J."/>
            <person name="McCowan C."/>
            <person name="Murphy C."/>
            <person name="Pearson M."/>
            <person name="Priest M."/>
            <person name="Roberts A."/>
            <person name="Saif S."/>
            <person name="Shea T."/>
            <person name="Sykes S."/>
            <person name="Wortman J."/>
            <person name="Nusbaum C."/>
            <person name="Birren B."/>
        </authorList>
    </citation>
    <scope>NUCLEOTIDE SEQUENCE [LARGE SCALE GENOMIC DNA]</scope>
    <source>
        <strain evidence="2 3">BCC8398</strain>
    </source>
</reference>
<dbReference type="Proteomes" id="UP000092666">
    <property type="component" value="Unassembled WGS sequence"/>
</dbReference>
<name>A0A1B9H233_9TREE</name>
<evidence type="ECO:0000313" key="3">
    <source>
        <dbReference type="Proteomes" id="UP000092666"/>
    </source>
</evidence>
<sequence>MSDLQDITHLHGDALALSASASSEPKIMADPSQGTLRREQSATQAQAPSQDPPKPMKMSGRPSPMGRAASSPATLSSSSTFQSKGTNAHGPTTTIEVGRPKVPAKKCGLGMISEQSGHKSDNAHLGGRPARPRFWSAVSDALLLPQRGERYRVNHVQD</sequence>
<evidence type="ECO:0000313" key="2">
    <source>
        <dbReference type="EMBL" id="OCF37314.1"/>
    </source>
</evidence>
<gene>
    <name evidence="2" type="ORF">I316_01223</name>
</gene>
<protein>
    <submittedName>
        <fullName evidence="2">Uncharacterized protein</fullName>
    </submittedName>
</protein>
<dbReference type="AlphaFoldDB" id="A0A1B9H233"/>
<proteinExistence type="predicted"/>
<reference evidence="3" key="2">
    <citation type="submission" date="2013-12" db="EMBL/GenBank/DDBJ databases">
        <title>Evolution of pathogenesis and genome organization in the Tremellales.</title>
        <authorList>
            <person name="Cuomo C."/>
            <person name="Litvintseva A."/>
            <person name="Heitman J."/>
            <person name="Chen Y."/>
            <person name="Sun S."/>
            <person name="Springer D."/>
            <person name="Dromer F."/>
            <person name="Young S."/>
            <person name="Zeng Q."/>
            <person name="Chapman S."/>
            <person name="Gujja S."/>
            <person name="Saif S."/>
            <person name="Birren B."/>
        </authorList>
    </citation>
    <scope>NUCLEOTIDE SEQUENCE [LARGE SCALE GENOMIC DNA]</scope>
    <source>
        <strain evidence="3">BCC8398</strain>
    </source>
</reference>
<evidence type="ECO:0000256" key="1">
    <source>
        <dbReference type="SAM" id="MobiDB-lite"/>
    </source>
</evidence>
<dbReference type="EMBL" id="KI669493">
    <property type="protein sequence ID" value="OCF37314.1"/>
    <property type="molecule type" value="Genomic_DNA"/>
</dbReference>
<organism evidence="2 3">
    <name type="scientific">Kwoniella heveanensis BCC8398</name>
    <dbReference type="NCBI Taxonomy" id="1296120"/>
    <lineage>
        <taxon>Eukaryota</taxon>
        <taxon>Fungi</taxon>
        <taxon>Dikarya</taxon>
        <taxon>Basidiomycota</taxon>
        <taxon>Agaricomycotina</taxon>
        <taxon>Tremellomycetes</taxon>
        <taxon>Tremellales</taxon>
        <taxon>Cryptococcaceae</taxon>
        <taxon>Kwoniella</taxon>
    </lineage>
</organism>
<feature type="compositionally biased region" description="Low complexity" evidence="1">
    <location>
        <begin position="68"/>
        <end position="86"/>
    </location>
</feature>
<keyword evidence="3" id="KW-1185">Reference proteome</keyword>
<feature type="region of interest" description="Disordered" evidence="1">
    <location>
        <begin position="17"/>
        <end position="102"/>
    </location>
</feature>
<accession>A0A1B9H233</accession>